<proteinExistence type="predicted"/>
<dbReference type="AlphaFoldDB" id="A0A9X9PTC7"/>
<reference evidence="2 3" key="1">
    <citation type="submission" date="2018-10" db="EMBL/GenBank/DDBJ databases">
        <authorList>
            <person name="Ekblom R."/>
            <person name="Jareborg N."/>
        </authorList>
    </citation>
    <scope>NUCLEOTIDE SEQUENCE [LARGE SCALE GENOMIC DNA]</scope>
    <source>
        <tissue evidence="2">Muscle</tissue>
    </source>
</reference>
<gene>
    <name evidence="2" type="ORF">BN2614_LOCUS2</name>
</gene>
<name>A0A9X9PTC7_GULGU</name>
<evidence type="ECO:0000256" key="1">
    <source>
        <dbReference type="SAM" id="Phobius"/>
    </source>
</evidence>
<evidence type="ECO:0000313" key="3">
    <source>
        <dbReference type="Proteomes" id="UP000269945"/>
    </source>
</evidence>
<evidence type="ECO:0000313" key="2">
    <source>
        <dbReference type="EMBL" id="VCW50041.1"/>
    </source>
</evidence>
<organism evidence="2 3">
    <name type="scientific">Gulo gulo</name>
    <name type="common">Wolverine</name>
    <name type="synonym">Gluton</name>
    <dbReference type="NCBI Taxonomy" id="48420"/>
    <lineage>
        <taxon>Eukaryota</taxon>
        <taxon>Metazoa</taxon>
        <taxon>Chordata</taxon>
        <taxon>Craniata</taxon>
        <taxon>Vertebrata</taxon>
        <taxon>Euteleostomi</taxon>
        <taxon>Mammalia</taxon>
        <taxon>Eutheria</taxon>
        <taxon>Laurasiatheria</taxon>
        <taxon>Carnivora</taxon>
        <taxon>Caniformia</taxon>
        <taxon>Musteloidea</taxon>
        <taxon>Mustelidae</taxon>
        <taxon>Guloninae</taxon>
        <taxon>Gulo</taxon>
    </lineage>
</organism>
<protein>
    <submittedName>
        <fullName evidence="2">Uncharacterized protein</fullName>
    </submittedName>
</protein>
<keyword evidence="3" id="KW-1185">Reference proteome</keyword>
<dbReference type="EMBL" id="CYRY02000517">
    <property type="protein sequence ID" value="VCW50041.1"/>
    <property type="molecule type" value="Genomic_DNA"/>
</dbReference>
<accession>A0A9X9PTC7</accession>
<keyword evidence="1" id="KW-0812">Transmembrane</keyword>
<dbReference type="Proteomes" id="UP000269945">
    <property type="component" value="Unassembled WGS sequence"/>
</dbReference>
<keyword evidence="1" id="KW-1133">Transmembrane helix</keyword>
<comment type="caution">
    <text evidence="2">The sequence shown here is derived from an EMBL/GenBank/DDBJ whole genome shotgun (WGS) entry which is preliminary data.</text>
</comment>
<keyword evidence="1" id="KW-0472">Membrane</keyword>
<sequence length="64" mass="7390">MVQGNHLSCEASCFHWWVVFAVTSHITMMNIFDTFLKLKTTLSSLKASWYISTDFTSVVTLEQR</sequence>
<feature type="transmembrane region" description="Helical" evidence="1">
    <location>
        <begin position="14"/>
        <end position="36"/>
    </location>
</feature>